<keyword evidence="3" id="KW-1185">Reference proteome</keyword>
<feature type="region of interest" description="Disordered" evidence="1">
    <location>
        <begin position="1439"/>
        <end position="1468"/>
    </location>
</feature>
<evidence type="ECO:0000313" key="3">
    <source>
        <dbReference type="Proteomes" id="UP000216339"/>
    </source>
</evidence>
<gene>
    <name evidence="2" type="ORF">BSZ37_21165</name>
</gene>
<reference evidence="2 3" key="1">
    <citation type="submission" date="2016-11" db="EMBL/GenBank/DDBJ databases">
        <title>Study of marine rhodopsin-containing bacteria.</title>
        <authorList>
            <person name="Yoshizawa S."/>
            <person name="Kumagai Y."/>
            <person name="Kogure K."/>
        </authorList>
    </citation>
    <scope>NUCLEOTIDE SEQUENCE [LARGE SCALE GENOMIC DNA]</scope>
    <source>
        <strain evidence="2 3">SAORIC-28</strain>
    </source>
</reference>
<protein>
    <recommendedName>
        <fullName evidence="4">AAA+ ATPase domain-containing protein</fullName>
    </recommendedName>
</protein>
<proteinExistence type="predicted"/>
<dbReference type="InterPro" id="IPR027417">
    <property type="entry name" value="P-loop_NTPase"/>
</dbReference>
<dbReference type="OrthoDB" id="779537at2"/>
<name>A0A271ISG3_9BACT</name>
<dbReference type="RefSeq" id="WP_095512653.1">
    <property type="nucleotide sequence ID" value="NZ_MQWD01000010.1"/>
</dbReference>
<evidence type="ECO:0000256" key="1">
    <source>
        <dbReference type="SAM" id="MobiDB-lite"/>
    </source>
</evidence>
<organism evidence="2 3">
    <name type="scientific">Rubrivirga marina</name>
    <dbReference type="NCBI Taxonomy" id="1196024"/>
    <lineage>
        <taxon>Bacteria</taxon>
        <taxon>Pseudomonadati</taxon>
        <taxon>Rhodothermota</taxon>
        <taxon>Rhodothermia</taxon>
        <taxon>Rhodothermales</taxon>
        <taxon>Rubricoccaceae</taxon>
        <taxon>Rubrivirga</taxon>
    </lineage>
</organism>
<dbReference type="Proteomes" id="UP000216339">
    <property type="component" value="Unassembled WGS sequence"/>
</dbReference>
<accession>A0A271ISG3</accession>
<comment type="caution">
    <text evidence="2">The sequence shown here is derived from an EMBL/GenBank/DDBJ whole genome shotgun (WGS) entry which is preliminary data.</text>
</comment>
<dbReference type="EMBL" id="MQWD01000010">
    <property type="protein sequence ID" value="PAP74176.1"/>
    <property type="molecule type" value="Genomic_DNA"/>
</dbReference>
<evidence type="ECO:0000313" key="2">
    <source>
        <dbReference type="EMBL" id="PAP74176.1"/>
    </source>
</evidence>
<sequence length="1766" mass="195813">MARRDATPKQTGGGGYDFETEVVAYVLAHLIAGRTLIERVPGVPQRVDVQEPASVWHLDDVVLTYPGSVYVAASVKSSAQFGVASFPADFVRDAWEQLLGTSSDAFVEDRDWLALVSAPAPHVESDVQDLLARAHAQSPDELDEDVARPHRANDTVRGLLASAACPDDLVPAGSSPPLAGRMLRRVLWLPFDLNAQNSLRRLRAKELLQDTLQSGDADEADALWESLKEIAWSLRTASGDVDRAGVLARVPPRFVLRGRPDHRPAWEALRDASAEAARRVRHRIGGQVVLPRSRARTDLAGMDAPAVILLGASGVGKSVIARHEALNALEDDAGRVVWASGDALERGNVVSGSPSFPTLMEHDVAPGLLVIDQLDRLYAPEAFARVGALLAAVGLTHGEEVRPGWRTLLTCTPEAWPRVRDELRRDGLAAERVESYAVESPDVDELAPVWEAFPELRPLRLRQHLAPVLLRPKVLDLLALHSTSGLDLHTVGESHLAMWFWDQQIERADVSLDRGAAAATLARKQADRLVTEVRVESGEFDTGERSALEALVDDRLLTRRDDRVRFEHDLYGDWVRLRILREQTESGRLVEFLKSRMDSPVWYRAVRLYGLHLLEHDGLASWREAFAAFEDLGDAADLARDLLLEASAHTVGSARALTALWPVLIEDEGALLNRLLHRLLHSATVPNDAFRTVLAEVAPDMEPYLAASARIPYAPYWVAPLAVLHTHRNEIPYPARLVVARVVALWLQHTRDGWPMRVEAAETAVALGEATLRDKEGRGSYGLRSDDLVSRSVYTAVLLSASQDTDPALAILREASGLSPKRFEPPPLTEEEKEENRAFARQKGVPLGSVFGPPGPTPEPWPDGPAFEVDGSLQHVVLEEGALAPLVVAAPEAAVEILLALLIRAPAARDRYDEVPLRDVYVARPQWHPPFYTRGPFRQLLTLDEDAGIEVIVRLLRHATERWAENHSDRFERWHGKRAEPFVLRLATSDGEIETVGHAEVFGWNLDGPTSEGVVASALMALEKHLYDRIEAGDDVGPLVARLLRETTSTAMVGVLASVGRRAPHLFLGPLRPLLLSPHLFSWTNMGSQNMMWKSAISPPFTLLPRAQHDAYREWHEYPHRRASLVNVALFLLHSDESFREAVADARERWSREVDTVYHGWEYIPTLLAQFDPDNWAPAEEDAIEATDDEDGGPARQILVFQPPPEQQVRNDEAQAEFVANMLPLTTPMDCSQLLDREKEATPECLDELWSRVERLEALSDRQWADTPQSALDVLAGIAAVLAVFGERSTASHAERAAWARATLLEAARSVSDHPGLGMWSARSFAARVLPTVWASDPDDQELRRAVARLALTGVGEEIDALVDGVKAQRARLGNDHLRLVHLILRLARTDRRLGQLRNVARFPPEGGEAIIQDEIDRLDAEREDASRRFVDGSLSATVPPVSELTAGDSDTEPRLRSARPGHRARPDMPFDSGLAVSAFRGIPLPGELAEVESWERWRAVWADAVRETAEWLTLPDDAPTEDFEGVDDPWVRFVASHAAALAAEADSDAEAREYWEPILNLGPSASGLVSWFLMEWWPRAVLGASQVVLRRWQLMIEYAQGHARWALADAGVWFRRDELWRDLLGLKHLSAETWTADRAQVVAAVEPGLRAWAETHLRRDTDVAHLAAFLVLPAADAVRFDGLIWLSDAARREGAHLWKDHTVGPRARSKSVDLTIQLLVHVWQHDREALRQREAAFAAFRHLLGAMVTQQVPVAFELAQRVGDG</sequence>
<evidence type="ECO:0008006" key="4">
    <source>
        <dbReference type="Google" id="ProtNLM"/>
    </source>
</evidence>
<dbReference type="SUPFAM" id="SSF52540">
    <property type="entry name" value="P-loop containing nucleoside triphosphate hydrolases"/>
    <property type="match status" value="1"/>
</dbReference>